<keyword evidence="3" id="KW-1185">Reference proteome</keyword>
<evidence type="ECO:0000313" key="3">
    <source>
        <dbReference type="Proteomes" id="UP000239203"/>
    </source>
</evidence>
<name>A0A2S6GGA0_9PSEU</name>
<dbReference type="Proteomes" id="UP000239203">
    <property type="component" value="Unassembled WGS sequence"/>
</dbReference>
<sequence length="66" mass="7212">MTPCVAAWRKSTRSEAFLNCVELAWTPTGLGIRDSKNPGQKVDISESSAVRFLAFLSAGLGERPRM</sequence>
<feature type="domain" description="DUF397" evidence="1">
    <location>
        <begin position="6"/>
        <end position="54"/>
    </location>
</feature>
<dbReference type="EMBL" id="PTIX01000021">
    <property type="protein sequence ID" value="PPK64233.1"/>
    <property type="molecule type" value="Genomic_DNA"/>
</dbReference>
<evidence type="ECO:0000313" key="2">
    <source>
        <dbReference type="EMBL" id="PPK64233.1"/>
    </source>
</evidence>
<dbReference type="RefSeq" id="WP_104482160.1">
    <property type="nucleotide sequence ID" value="NZ_CP154825.1"/>
</dbReference>
<organism evidence="2 3">
    <name type="scientific">Actinokineospora auranticolor</name>
    <dbReference type="NCBI Taxonomy" id="155976"/>
    <lineage>
        <taxon>Bacteria</taxon>
        <taxon>Bacillati</taxon>
        <taxon>Actinomycetota</taxon>
        <taxon>Actinomycetes</taxon>
        <taxon>Pseudonocardiales</taxon>
        <taxon>Pseudonocardiaceae</taxon>
        <taxon>Actinokineospora</taxon>
    </lineage>
</organism>
<reference evidence="2 3" key="1">
    <citation type="submission" date="2018-02" db="EMBL/GenBank/DDBJ databases">
        <title>Genomic Encyclopedia of Archaeal and Bacterial Type Strains, Phase II (KMG-II): from individual species to whole genera.</title>
        <authorList>
            <person name="Goeker M."/>
        </authorList>
    </citation>
    <scope>NUCLEOTIDE SEQUENCE [LARGE SCALE GENOMIC DNA]</scope>
    <source>
        <strain evidence="2 3">YU 961-1</strain>
    </source>
</reference>
<proteinExistence type="predicted"/>
<dbReference type="AlphaFoldDB" id="A0A2S6GGA0"/>
<accession>A0A2S6GGA0</accession>
<dbReference type="Pfam" id="PF04149">
    <property type="entry name" value="DUF397"/>
    <property type="match status" value="1"/>
</dbReference>
<dbReference type="OrthoDB" id="3700671at2"/>
<protein>
    <submittedName>
        <fullName evidence="2">Uncharacterized protein DUF397</fullName>
    </submittedName>
</protein>
<evidence type="ECO:0000259" key="1">
    <source>
        <dbReference type="Pfam" id="PF04149"/>
    </source>
</evidence>
<gene>
    <name evidence="2" type="ORF">CLV40_12197</name>
</gene>
<dbReference type="InterPro" id="IPR007278">
    <property type="entry name" value="DUF397"/>
</dbReference>
<comment type="caution">
    <text evidence="2">The sequence shown here is derived from an EMBL/GenBank/DDBJ whole genome shotgun (WGS) entry which is preliminary data.</text>
</comment>